<proteinExistence type="inferred from homology"/>
<evidence type="ECO:0000256" key="3">
    <source>
        <dbReference type="ARBA" id="ARBA00022603"/>
    </source>
</evidence>
<dbReference type="InterPro" id="IPR029063">
    <property type="entry name" value="SAM-dependent_MTases_sf"/>
</dbReference>
<dbReference type="FunFam" id="1.10.150.170:FF:000003">
    <property type="entry name" value="Ribosomal RNA small subunit methyltransferase H"/>
    <property type="match status" value="1"/>
</dbReference>
<dbReference type="GO" id="GO:0005737">
    <property type="term" value="C:cytoplasm"/>
    <property type="evidence" value="ECO:0007669"/>
    <property type="project" value="UniProtKB-SubCell"/>
</dbReference>
<dbReference type="EMBL" id="QZJW01000055">
    <property type="protein sequence ID" value="RJO60004.1"/>
    <property type="molecule type" value="Genomic_DNA"/>
</dbReference>
<dbReference type="Proteomes" id="UP000285655">
    <property type="component" value="Unassembled WGS sequence"/>
</dbReference>
<keyword evidence="2 6" id="KW-0698">rRNA processing</keyword>
<keyword evidence="5 6" id="KW-0949">S-adenosyl-L-methionine</keyword>
<dbReference type="NCBIfam" id="TIGR00006">
    <property type="entry name" value="16S rRNA (cytosine(1402)-N(4))-methyltransferase RsmH"/>
    <property type="match status" value="1"/>
</dbReference>
<reference evidence="7 8" key="1">
    <citation type="journal article" date="2017" name="ISME J.">
        <title>Energy and carbon metabolisms in a deep terrestrial subsurface fluid microbial community.</title>
        <authorList>
            <person name="Momper L."/>
            <person name="Jungbluth S.P."/>
            <person name="Lee M.D."/>
            <person name="Amend J.P."/>
        </authorList>
    </citation>
    <scope>NUCLEOTIDE SEQUENCE [LARGE SCALE GENOMIC DNA]</scope>
    <source>
        <strain evidence="7">SURF_29</strain>
    </source>
</reference>
<evidence type="ECO:0000256" key="4">
    <source>
        <dbReference type="ARBA" id="ARBA00022679"/>
    </source>
</evidence>
<dbReference type="Gene3D" id="3.40.50.150">
    <property type="entry name" value="Vaccinia Virus protein VP39"/>
    <property type="match status" value="1"/>
</dbReference>
<accession>A0A419DA80</accession>
<feature type="binding site" evidence="6">
    <location>
        <position position="103"/>
    </location>
    <ligand>
        <name>S-adenosyl-L-methionine</name>
        <dbReference type="ChEBI" id="CHEBI:59789"/>
    </ligand>
</feature>
<evidence type="ECO:0000256" key="1">
    <source>
        <dbReference type="ARBA" id="ARBA00010396"/>
    </source>
</evidence>
<evidence type="ECO:0000256" key="6">
    <source>
        <dbReference type="HAMAP-Rule" id="MF_01007"/>
    </source>
</evidence>
<feature type="binding site" evidence="6">
    <location>
        <position position="110"/>
    </location>
    <ligand>
        <name>S-adenosyl-L-methionine</name>
        <dbReference type="ChEBI" id="CHEBI:59789"/>
    </ligand>
</feature>
<dbReference type="SUPFAM" id="SSF53335">
    <property type="entry name" value="S-adenosyl-L-methionine-dependent methyltransferases"/>
    <property type="match status" value="1"/>
</dbReference>
<dbReference type="InterPro" id="IPR002903">
    <property type="entry name" value="RsmH"/>
</dbReference>
<name>A0A419DA80_9BACT</name>
<evidence type="ECO:0000313" key="8">
    <source>
        <dbReference type="Proteomes" id="UP000285655"/>
    </source>
</evidence>
<dbReference type="InterPro" id="IPR023397">
    <property type="entry name" value="SAM-dep_MeTrfase_MraW_recog"/>
</dbReference>
<dbReference type="HAMAP" id="MF_01007">
    <property type="entry name" value="16SrRNA_methyltr_H"/>
    <property type="match status" value="1"/>
</dbReference>
<dbReference type="GO" id="GO:0070475">
    <property type="term" value="P:rRNA base methylation"/>
    <property type="evidence" value="ECO:0007669"/>
    <property type="project" value="UniProtKB-UniRule"/>
</dbReference>
<feature type="binding site" evidence="6">
    <location>
        <position position="55"/>
    </location>
    <ligand>
        <name>S-adenosyl-L-methionine</name>
        <dbReference type="ChEBI" id="CHEBI:59789"/>
    </ligand>
</feature>
<comment type="subcellular location">
    <subcellularLocation>
        <location evidence="6">Cytoplasm</location>
    </subcellularLocation>
</comment>
<feature type="binding site" evidence="6">
    <location>
        <begin position="35"/>
        <end position="37"/>
    </location>
    <ligand>
        <name>S-adenosyl-L-methionine</name>
        <dbReference type="ChEBI" id="CHEBI:59789"/>
    </ligand>
</feature>
<gene>
    <name evidence="6 7" type="primary">rsmH</name>
    <name evidence="7" type="ORF">C4544_06570</name>
</gene>
<dbReference type="GO" id="GO:0071424">
    <property type="term" value="F:rRNA (cytosine-N4-)-methyltransferase activity"/>
    <property type="evidence" value="ECO:0007669"/>
    <property type="project" value="UniProtKB-UniRule"/>
</dbReference>
<keyword evidence="6" id="KW-0963">Cytoplasm</keyword>
<comment type="function">
    <text evidence="6">Specifically methylates the N4 position of cytidine in position 1402 (C1402) of 16S rRNA.</text>
</comment>
<evidence type="ECO:0000256" key="2">
    <source>
        <dbReference type="ARBA" id="ARBA00022552"/>
    </source>
</evidence>
<sequence>MEKKIKHKSVLLQEVLEVLSPVPGQVFIDSTIGFGGHAQKILKNITKSGKLLGIDQDEEALDWLERNLVPKYPNLTLVKANFSEIKNIAGENGFKNANGILADIGVSSYQLGREERGFSFQADGPLDMRMDKTRDLTAAEVVNTYSEKDLAEIFSKYGEERLSKTIAREIVGRRAKKSLKKTLELAEMVEDIYRKKGLARVKIHPATRVFQALRIEVNDELERLKKFLPGAIEILAPQGRLAIITFHSLEDRIVKDYFSREAKGCICPPDFPTCGCGKKAAIKLITKKPITSSEEEIKDNPRSRSAKLRVIEKLGN</sequence>
<comment type="catalytic activity">
    <reaction evidence="6">
        <text>cytidine(1402) in 16S rRNA + S-adenosyl-L-methionine = N(4)-methylcytidine(1402) in 16S rRNA + S-adenosyl-L-homocysteine + H(+)</text>
        <dbReference type="Rhea" id="RHEA:42928"/>
        <dbReference type="Rhea" id="RHEA-COMP:10286"/>
        <dbReference type="Rhea" id="RHEA-COMP:10287"/>
        <dbReference type="ChEBI" id="CHEBI:15378"/>
        <dbReference type="ChEBI" id="CHEBI:57856"/>
        <dbReference type="ChEBI" id="CHEBI:59789"/>
        <dbReference type="ChEBI" id="CHEBI:74506"/>
        <dbReference type="ChEBI" id="CHEBI:82748"/>
        <dbReference type="EC" id="2.1.1.199"/>
    </reaction>
</comment>
<organism evidence="7 8">
    <name type="scientific">candidate division WS5 bacterium</name>
    <dbReference type="NCBI Taxonomy" id="2093353"/>
    <lineage>
        <taxon>Bacteria</taxon>
        <taxon>candidate division WS5</taxon>
    </lineage>
</organism>
<feature type="binding site" evidence="6">
    <location>
        <position position="82"/>
    </location>
    <ligand>
        <name>S-adenosyl-L-methionine</name>
        <dbReference type="ChEBI" id="CHEBI:59789"/>
    </ligand>
</feature>
<protein>
    <recommendedName>
        <fullName evidence="6">Ribosomal RNA small subunit methyltransferase H</fullName>
        <ecNumber evidence="6">2.1.1.199</ecNumber>
    </recommendedName>
    <alternativeName>
        <fullName evidence="6">16S rRNA m(4)C1402 methyltransferase</fullName>
    </alternativeName>
    <alternativeName>
        <fullName evidence="6">rRNA (cytosine-N(4)-)-methyltransferase RsmH</fullName>
    </alternativeName>
</protein>
<comment type="similarity">
    <text evidence="1 6">Belongs to the methyltransferase superfamily. RsmH family.</text>
</comment>
<comment type="caution">
    <text evidence="7">The sequence shown here is derived from an EMBL/GenBank/DDBJ whole genome shotgun (WGS) entry which is preliminary data.</text>
</comment>
<evidence type="ECO:0000313" key="7">
    <source>
        <dbReference type="EMBL" id="RJO60004.1"/>
    </source>
</evidence>
<dbReference type="EC" id="2.1.1.199" evidence="6"/>
<keyword evidence="3 6" id="KW-0489">Methyltransferase</keyword>
<dbReference type="PANTHER" id="PTHR11265">
    <property type="entry name" value="S-ADENOSYL-METHYLTRANSFERASE MRAW"/>
    <property type="match status" value="1"/>
</dbReference>
<evidence type="ECO:0000256" key="5">
    <source>
        <dbReference type="ARBA" id="ARBA00022691"/>
    </source>
</evidence>
<keyword evidence="4 6" id="KW-0808">Transferase</keyword>
<dbReference type="PANTHER" id="PTHR11265:SF0">
    <property type="entry name" value="12S RRNA N4-METHYLCYTIDINE METHYLTRANSFERASE"/>
    <property type="match status" value="1"/>
</dbReference>
<dbReference type="AlphaFoldDB" id="A0A419DA80"/>
<dbReference type="PIRSF" id="PIRSF004486">
    <property type="entry name" value="MraW"/>
    <property type="match status" value="1"/>
</dbReference>
<dbReference type="SUPFAM" id="SSF81799">
    <property type="entry name" value="Putative methyltransferase TM0872, insert domain"/>
    <property type="match status" value="1"/>
</dbReference>
<dbReference type="Gene3D" id="1.10.150.170">
    <property type="entry name" value="Putative methyltransferase TM0872, insert domain"/>
    <property type="match status" value="1"/>
</dbReference>
<dbReference type="Pfam" id="PF01795">
    <property type="entry name" value="Methyltransf_5"/>
    <property type="match status" value="1"/>
</dbReference>